<organism evidence="1 2">
    <name type="scientific">Herbidospora solisilvae</name>
    <dbReference type="NCBI Taxonomy" id="2696284"/>
    <lineage>
        <taxon>Bacteria</taxon>
        <taxon>Bacillati</taxon>
        <taxon>Actinomycetota</taxon>
        <taxon>Actinomycetes</taxon>
        <taxon>Streptosporangiales</taxon>
        <taxon>Streptosporangiaceae</taxon>
        <taxon>Herbidospora</taxon>
    </lineage>
</organism>
<proteinExistence type="predicted"/>
<evidence type="ECO:0000313" key="2">
    <source>
        <dbReference type="Proteomes" id="UP000479526"/>
    </source>
</evidence>
<protein>
    <submittedName>
        <fullName evidence="1">Uncharacterized protein</fullName>
    </submittedName>
</protein>
<accession>A0A7C9P010</accession>
<dbReference type="EMBL" id="WXEW01000003">
    <property type="protein sequence ID" value="NAS22477.1"/>
    <property type="molecule type" value="Genomic_DNA"/>
</dbReference>
<keyword evidence="2" id="KW-1185">Reference proteome</keyword>
<gene>
    <name evidence="1" type="ORF">GT755_12370</name>
</gene>
<name>A0A7C9P010_9ACTN</name>
<evidence type="ECO:0000313" key="1">
    <source>
        <dbReference type="EMBL" id="NAS22477.1"/>
    </source>
</evidence>
<dbReference type="AlphaFoldDB" id="A0A7C9P010"/>
<comment type="caution">
    <text evidence="1">The sequence shown here is derived from an EMBL/GenBank/DDBJ whole genome shotgun (WGS) entry which is preliminary data.</text>
</comment>
<sequence>MARDFGNTFDGYVAHDVGTTLNCGEVEALAAVLIVLGFPELADVWIEAHALGDDEGDSHYQPEP</sequence>
<reference evidence="1 2" key="1">
    <citation type="submission" date="2020-01" db="EMBL/GenBank/DDBJ databases">
        <title>Herbidospora sp. NEAU-GS84 nov., a novel actinomycete isolated from soil.</title>
        <authorList>
            <person name="Han L."/>
        </authorList>
    </citation>
    <scope>NUCLEOTIDE SEQUENCE [LARGE SCALE GENOMIC DNA]</scope>
    <source>
        <strain evidence="1 2">NEAU-GS84</strain>
    </source>
</reference>
<dbReference type="Proteomes" id="UP000479526">
    <property type="component" value="Unassembled WGS sequence"/>
</dbReference>